<dbReference type="InterPro" id="IPR001405">
    <property type="entry name" value="UPF0758"/>
</dbReference>
<dbReference type="Gene3D" id="3.40.140.10">
    <property type="entry name" value="Cytidine Deaminase, domain 2"/>
    <property type="match status" value="1"/>
</dbReference>
<evidence type="ECO:0000256" key="1">
    <source>
        <dbReference type="ARBA" id="ARBA00022670"/>
    </source>
</evidence>
<gene>
    <name evidence="7" type="ORF">GMST_15410</name>
</gene>
<keyword evidence="8" id="KW-1185">Reference proteome</keyword>
<evidence type="ECO:0000256" key="5">
    <source>
        <dbReference type="ARBA" id="ARBA00023049"/>
    </source>
</evidence>
<dbReference type="GO" id="GO:0006508">
    <property type="term" value="P:proteolysis"/>
    <property type="evidence" value="ECO:0007669"/>
    <property type="project" value="UniProtKB-KW"/>
</dbReference>
<dbReference type="Pfam" id="PF04002">
    <property type="entry name" value="RadC"/>
    <property type="match status" value="1"/>
</dbReference>
<name>A0A6V8MGV1_9BACT</name>
<dbReference type="PANTHER" id="PTHR30471">
    <property type="entry name" value="DNA REPAIR PROTEIN RADC"/>
    <property type="match status" value="1"/>
</dbReference>
<protein>
    <submittedName>
        <fullName evidence="7">DNA repair protein RadC</fullName>
    </submittedName>
</protein>
<comment type="caution">
    <text evidence="7">The sequence shown here is derived from an EMBL/GenBank/DDBJ whole genome shotgun (WGS) entry which is preliminary data.</text>
</comment>
<keyword evidence="2" id="KW-0479">Metal-binding</keyword>
<feature type="domain" description="MPN" evidence="6">
    <location>
        <begin position="48"/>
        <end position="168"/>
    </location>
</feature>
<keyword evidence="4" id="KW-0862">Zinc</keyword>
<evidence type="ECO:0000256" key="4">
    <source>
        <dbReference type="ARBA" id="ARBA00022833"/>
    </source>
</evidence>
<keyword evidence="3" id="KW-0378">Hydrolase</keyword>
<dbReference type="SUPFAM" id="SSF102712">
    <property type="entry name" value="JAB1/MPN domain"/>
    <property type="match status" value="1"/>
</dbReference>
<evidence type="ECO:0000313" key="8">
    <source>
        <dbReference type="Proteomes" id="UP000556026"/>
    </source>
</evidence>
<organism evidence="7 8">
    <name type="scientific">Geomonas silvestris</name>
    <dbReference type="NCBI Taxonomy" id="2740184"/>
    <lineage>
        <taxon>Bacteria</taxon>
        <taxon>Pseudomonadati</taxon>
        <taxon>Thermodesulfobacteriota</taxon>
        <taxon>Desulfuromonadia</taxon>
        <taxon>Geobacterales</taxon>
        <taxon>Geobacteraceae</taxon>
        <taxon>Geomonas</taxon>
    </lineage>
</organism>
<dbReference type="EMBL" id="BLXX01000003">
    <property type="protein sequence ID" value="GFO59216.1"/>
    <property type="molecule type" value="Genomic_DNA"/>
</dbReference>
<evidence type="ECO:0000256" key="2">
    <source>
        <dbReference type="ARBA" id="ARBA00022723"/>
    </source>
</evidence>
<dbReference type="PROSITE" id="PS50249">
    <property type="entry name" value="MPN"/>
    <property type="match status" value="1"/>
</dbReference>
<evidence type="ECO:0000313" key="7">
    <source>
        <dbReference type="EMBL" id="GFO59216.1"/>
    </source>
</evidence>
<dbReference type="InterPro" id="IPR025657">
    <property type="entry name" value="RadC_JAB"/>
</dbReference>
<dbReference type="CDD" id="cd08071">
    <property type="entry name" value="MPN_DUF2466"/>
    <property type="match status" value="1"/>
</dbReference>
<dbReference type="InterPro" id="IPR037518">
    <property type="entry name" value="MPN"/>
</dbReference>
<evidence type="ECO:0000256" key="3">
    <source>
        <dbReference type="ARBA" id="ARBA00022801"/>
    </source>
</evidence>
<dbReference type="GO" id="GO:0046872">
    <property type="term" value="F:metal ion binding"/>
    <property type="evidence" value="ECO:0007669"/>
    <property type="project" value="UniProtKB-KW"/>
</dbReference>
<dbReference type="GO" id="GO:0008237">
    <property type="term" value="F:metallopeptidase activity"/>
    <property type="evidence" value="ECO:0007669"/>
    <property type="project" value="UniProtKB-KW"/>
</dbReference>
<keyword evidence="1" id="KW-0645">Protease</keyword>
<accession>A0A6V8MGV1</accession>
<reference evidence="8" key="1">
    <citation type="submission" date="2020-06" db="EMBL/GenBank/DDBJ databases">
        <title>Draft genomic sequence of Geomonas sp. Red330.</title>
        <authorList>
            <person name="Itoh H."/>
            <person name="Zhenxing X."/>
            <person name="Ushijima N."/>
            <person name="Masuda Y."/>
            <person name="Shiratori Y."/>
            <person name="Senoo K."/>
        </authorList>
    </citation>
    <scope>NUCLEOTIDE SEQUENCE [LARGE SCALE GENOMIC DNA]</scope>
    <source>
        <strain evidence="8">Red330</strain>
    </source>
</reference>
<dbReference type="PANTHER" id="PTHR30471:SF3">
    <property type="entry name" value="UPF0758 PROTEIN YEES-RELATED"/>
    <property type="match status" value="1"/>
</dbReference>
<dbReference type="RefSeq" id="WP_183354047.1">
    <property type="nucleotide sequence ID" value="NZ_BLXX01000003.1"/>
</dbReference>
<keyword evidence="5" id="KW-0482">Metalloprotease</keyword>
<sequence length="168" mass="18619">MPTVDGLFGPIEIAAPKPRSIKLRMIKAVYENMTVKDNVTDYLTPNARYTSPSQIFETFSFLRNETKESFCTAHLDGKNRIVCLEIVSVGTLNQAIVTPRDTFKTALLSNAAAIILVHNHPTGDPTPSAEDLEVTRRLREAGELLGIKVLDHIIVGDSYYSFVERGVI</sequence>
<proteinExistence type="predicted"/>
<evidence type="ECO:0000259" key="6">
    <source>
        <dbReference type="PROSITE" id="PS50249"/>
    </source>
</evidence>
<dbReference type="Proteomes" id="UP000556026">
    <property type="component" value="Unassembled WGS sequence"/>
</dbReference>
<dbReference type="AlphaFoldDB" id="A0A6V8MGV1"/>